<evidence type="ECO:0000313" key="2">
    <source>
        <dbReference type="Proteomes" id="UP000192251"/>
    </source>
</evidence>
<evidence type="ECO:0000313" key="1">
    <source>
        <dbReference type="EMBL" id="ARF74595.1"/>
    </source>
</evidence>
<organism evidence="1 2">
    <name type="scientific">Kitasatospora albolonga</name>
    <dbReference type="NCBI Taxonomy" id="68173"/>
    <lineage>
        <taxon>Bacteria</taxon>
        <taxon>Bacillati</taxon>
        <taxon>Actinomycetota</taxon>
        <taxon>Actinomycetes</taxon>
        <taxon>Kitasatosporales</taxon>
        <taxon>Streptomycetaceae</taxon>
        <taxon>Kitasatospora</taxon>
    </lineage>
</organism>
<name>A0ABC8BXP3_9ACTN</name>
<dbReference type="RefSeq" id="WP_084748645.1">
    <property type="nucleotide sequence ID" value="NZ_CP020563.1"/>
</dbReference>
<accession>A0ABC8BXP3</accession>
<proteinExistence type="predicted"/>
<keyword evidence="2" id="KW-1185">Reference proteome</keyword>
<protein>
    <submittedName>
        <fullName evidence="1">Uncharacterized protein</fullName>
    </submittedName>
</protein>
<gene>
    <name evidence="1" type="ORF">B7C62_21960</name>
</gene>
<dbReference type="KEGG" id="kab:B7C62_21960"/>
<dbReference type="Proteomes" id="UP000192251">
    <property type="component" value="Chromosome"/>
</dbReference>
<dbReference type="EMBL" id="CP020563">
    <property type="protein sequence ID" value="ARF74595.1"/>
    <property type="molecule type" value="Genomic_DNA"/>
</dbReference>
<reference evidence="1 2" key="1">
    <citation type="submission" date="2017-04" db="EMBL/GenBank/DDBJ databases">
        <title>The complete genome sequence of Streptomyces albolongus YIM 101047, the producer of novel bafilomycins and novel odoriferous sesquiterpenoids.</title>
        <authorList>
            <person name="Yin M."/>
            <person name="Jiang Y."/>
        </authorList>
    </citation>
    <scope>NUCLEOTIDE SEQUENCE [LARGE SCALE GENOMIC DNA]</scope>
    <source>
        <strain evidence="1 2">YIM 101047</strain>
    </source>
</reference>
<sequence>MPPTTPAPADDTVLWLDLLVRQLPELLVELAPGTRSRPADRPEPAPAELAARDARIREERHEALAVEQAHGLTAPGHTAAPLRLHVSDALRDIGDGVLELDEAVHEKLGLGRPRRTNVPQRLLRIRRLLGRIAAEPVLAAHVRDELRRMARRCGRALGDTEPMARVSGRCPWCDSVSLRAFPARRAVLCVNPGCRCPGAECDCRTDAAFRHLWYEDSWATLARAGGADPGEIGAALDESAPAATDRRTR</sequence>
<dbReference type="AlphaFoldDB" id="A0ABC8BXP3"/>